<evidence type="ECO:0000313" key="2">
    <source>
        <dbReference type="Proteomes" id="UP000221384"/>
    </source>
</evidence>
<protein>
    <submittedName>
        <fullName evidence="1">Uncharacterized protein</fullName>
    </submittedName>
</protein>
<dbReference type="RefSeq" id="WP_099333702.1">
    <property type="nucleotide sequence ID" value="NZ_CP042812.1"/>
</dbReference>
<dbReference type="Proteomes" id="UP000221384">
    <property type="component" value="Unassembled WGS sequence"/>
</dbReference>
<reference evidence="1 2" key="1">
    <citation type="submission" date="2017-09" db="EMBL/GenBank/DDBJ databases">
        <authorList>
            <person name="Perez-Cataluna A."/>
            <person name="Figueras M.J."/>
            <person name="Salas-Masso N."/>
        </authorList>
    </citation>
    <scope>NUCLEOTIDE SEQUENCE [LARGE SCALE GENOMIC DNA]</scope>
    <source>
        <strain evidence="1 2">F138-33</strain>
    </source>
</reference>
<organism evidence="1 2">
    <name type="scientific">Malaciobacter canalis</name>
    <dbReference type="NCBI Taxonomy" id="1912871"/>
    <lineage>
        <taxon>Bacteria</taxon>
        <taxon>Pseudomonadati</taxon>
        <taxon>Campylobacterota</taxon>
        <taxon>Epsilonproteobacteria</taxon>
        <taxon>Campylobacterales</taxon>
        <taxon>Arcobacteraceae</taxon>
        <taxon>Malaciobacter</taxon>
    </lineage>
</organism>
<evidence type="ECO:0000313" key="1">
    <source>
        <dbReference type="EMBL" id="PHO10789.1"/>
    </source>
</evidence>
<gene>
    <name evidence="1" type="ORF">CPG37_02795</name>
</gene>
<accession>A0ABX4LSC1</accession>
<dbReference type="EMBL" id="NWVW01000002">
    <property type="protein sequence ID" value="PHO10789.1"/>
    <property type="molecule type" value="Genomic_DNA"/>
</dbReference>
<sequence length="124" mass="14817">MIVTKEWDDVVEKIYKLIDLDYIMDLELTIPSSLFSQYKAEYQEQENERLSYRYINLKATSYCTGQKISKITRIKFGSFEKVDYEKKELTIEFKYANQIVLYLIHLLQPDELKINTLDLDVRSV</sequence>
<proteinExistence type="predicted"/>
<keyword evidence="2" id="KW-1185">Reference proteome</keyword>
<comment type="caution">
    <text evidence="1">The sequence shown here is derived from an EMBL/GenBank/DDBJ whole genome shotgun (WGS) entry which is preliminary data.</text>
</comment>
<name>A0ABX4LSC1_9BACT</name>